<dbReference type="Gene3D" id="3.90.190.10">
    <property type="entry name" value="Protein tyrosine phosphatase superfamily"/>
    <property type="match status" value="1"/>
</dbReference>
<dbReference type="EMBL" id="NPBJ01000003">
    <property type="protein sequence ID" value="PAE01429.1"/>
    <property type="molecule type" value="Genomic_DNA"/>
</dbReference>
<organism evidence="2 3">
    <name type="scientific">Terribacillus saccharophilus</name>
    <dbReference type="NCBI Taxonomy" id="361277"/>
    <lineage>
        <taxon>Bacteria</taxon>
        <taxon>Bacillati</taxon>
        <taxon>Bacillota</taxon>
        <taxon>Bacilli</taxon>
        <taxon>Bacillales</taxon>
        <taxon>Bacillaceae</taxon>
        <taxon>Terribacillus</taxon>
    </lineage>
</organism>
<gene>
    <name evidence="2" type="ORF">CHH48_01370</name>
</gene>
<comment type="similarity">
    <text evidence="1">Belongs to the protein-tyrosine phosphatase family.</text>
</comment>
<dbReference type="PROSITE" id="PS00383">
    <property type="entry name" value="TYR_PHOSPHATASE_1"/>
    <property type="match status" value="1"/>
</dbReference>
<comment type="caution">
    <text evidence="2">The sequence shown here is derived from an EMBL/GenBank/DDBJ whole genome shotgun (WGS) entry which is preliminary data.</text>
</comment>
<dbReference type="RefSeq" id="WP_095217566.1">
    <property type="nucleotide sequence ID" value="NZ_NPBJ01000003.1"/>
</dbReference>
<dbReference type="InterPro" id="IPR026893">
    <property type="entry name" value="Tyr/Ser_Pase_IphP-type"/>
</dbReference>
<accession>A0ABX4H2R0</accession>
<keyword evidence="3" id="KW-1185">Reference proteome</keyword>
<dbReference type="SUPFAM" id="SSF52799">
    <property type="entry name" value="(Phosphotyrosine protein) phosphatases II"/>
    <property type="match status" value="1"/>
</dbReference>
<dbReference type="InterPro" id="IPR029021">
    <property type="entry name" value="Prot-tyrosine_phosphatase-like"/>
</dbReference>
<sequence>MPDRKDIYKFEKLYNFRDIGGLPTKDGRMMKTGILFRSGELSRLSKNDLKKFNQLNIKSICDLRTLNEQKSKISRLQSNTKVQVLNISIHDKSREFTLLEFFKFLVTKSNSINFEDIMKDMYKHMASEISEEIKQIIIFLSDQRNLPALIHCTGGKDRTGFISAVIQLFAGVPYKIVMDDYLLSNQLIAVPMKKKEKFIQWASLFRVPPEHIKPILEAREEYLEEACNNIFNQYGDLESFLKLACKIPEYNLKRFQELIIE</sequence>
<evidence type="ECO:0000256" key="1">
    <source>
        <dbReference type="ARBA" id="ARBA00009580"/>
    </source>
</evidence>
<dbReference type="Proteomes" id="UP000216852">
    <property type="component" value="Unassembled WGS sequence"/>
</dbReference>
<evidence type="ECO:0008006" key="4">
    <source>
        <dbReference type="Google" id="ProtNLM"/>
    </source>
</evidence>
<dbReference type="PANTHER" id="PTHR31126:SF1">
    <property type="entry name" value="TYROSINE SPECIFIC PROTEIN PHOSPHATASES DOMAIN-CONTAINING PROTEIN"/>
    <property type="match status" value="1"/>
</dbReference>
<proteinExistence type="inferred from homology"/>
<protein>
    <recommendedName>
        <fullName evidence="4">Tyrosine specific protein phosphatases domain-containing protein</fullName>
    </recommendedName>
</protein>
<reference evidence="2 3" key="1">
    <citation type="submission" date="2017-07" db="EMBL/GenBank/DDBJ databases">
        <title>Isolation and whole genome analysis of endospore-forming bacteria from heroin.</title>
        <authorList>
            <person name="Kalinowski J."/>
            <person name="Ahrens B."/>
            <person name="Al-Dilaimi A."/>
            <person name="Winkler A."/>
            <person name="Wibberg D."/>
            <person name="Schleenbecker U."/>
            <person name="Ruckert C."/>
            <person name="Wolfel R."/>
            <person name="Grass G."/>
        </authorList>
    </citation>
    <scope>NUCLEOTIDE SEQUENCE [LARGE SCALE GENOMIC DNA]</scope>
    <source>
        <strain evidence="2 3">7517-1</strain>
    </source>
</reference>
<evidence type="ECO:0000313" key="3">
    <source>
        <dbReference type="Proteomes" id="UP000216852"/>
    </source>
</evidence>
<name>A0ABX4H2R0_9BACI</name>
<dbReference type="Pfam" id="PF13350">
    <property type="entry name" value="Y_phosphatase3"/>
    <property type="match status" value="1"/>
</dbReference>
<evidence type="ECO:0000313" key="2">
    <source>
        <dbReference type="EMBL" id="PAE01429.1"/>
    </source>
</evidence>
<dbReference type="InterPro" id="IPR016130">
    <property type="entry name" value="Tyr_Pase_AS"/>
</dbReference>
<dbReference type="PANTHER" id="PTHR31126">
    <property type="entry name" value="TYROSINE-PROTEIN PHOSPHATASE"/>
    <property type="match status" value="1"/>
</dbReference>